<dbReference type="EMBL" id="JADBGG010000034">
    <property type="protein sequence ID" value="MBE1426790.1"/>
    <property type="molecule type" value="Genomic_DNA"/>
</dbReference>
<organism evidence="1 2">
    <name type="scientific">Desulfomicrobium macestii</name>
    <dbReference type="NCBI Taxonomy" id="90731"/>
    <lineage>
        <taxon>Bacteria</taxon>
        <taxon>Pseudomonadati</taxon>
        <taxon>Thermodesulfobacteriota</taxon>
        <taxon>Desulfovibrionia</taxon>
        <taxon>Desulfovibrionales</taxon>
        <taxon>Desulfomicrobiaceae</taxon>
        <taxon>Desulfomicrobium</taxon>
    </lineage>
</organism>
<protein>
    <submittedName>
        <fullName evidence="1">Uncharacterized protein</fullName>
    </submittedName>
</protein>
<keyword evidence="2" id="KW-1185">Reference proteome</keyword>
<proteinExistence type="predicted"/>
<gene>
    <name evidence="1" type="ORF">H4684_003465</name>
</gene>
<accession>A0ABR9H7V1</accession>
<reference evidence="1 2" key="1">
    <citation type="submission" date="2020-10" db="EMBL/GenBank/DDBJ databases">
        <title>Genomic Encyclopedia of Type Strains, Phase IV (KMG-IV): sequencing the most valuable type-strain genomes for metagenomic binning, comparative biology and taxonomic classification.</title>
        <authorList>
            <person name="Goeker M."/>
        </authorList>
    </citation>
    <scope>NUCLEOTIDE SEQUENCE [LARGE SCALE GENOMIC DNA]</scope>
    <source>
        <strain evidence="1 2">DSM 4194</strain>
    </source>
</reference>
<name>A0ABR9H7V1_9BACT</name>
<evidence type="ECO:0000313" key="2">
    <source>
        <dbReference type="Proteomes" id="UP000639010"/>
    </source>
</evidence>
<sequence length="54" mass="5848">MDEVAYLPDKQRKELFAETSAATIIHPVCSALASSSARETHLAHPALALQDVRS</sequence>
<comment type="caution">
    <text evidence="1">The sequence shown here is derived from an EMBL/GenBank/DDBJ whole genome shotgun (WGS) entry which is preliminary data.</text>
</comment>
<dbReference type="Proteomes" id="UP000639010">
    <property type="component" value="Unassembled WGS sequence"/>
</dbReference>
<evidence type="ECO:0000313" key="1">
    <source>
        <dbReference type="EMBL" id="MBE1426790.1"/>
    </source>
</evidence>